<evidence type="ECO:0000313" key="2">
    <source>
        <dbReference type="Proteomes" id="UP000236732"/>
    </source>
</evidence>
<dbReference type="EMBL" id="FNVT01000042">
    <property type="protein sequence ID" value="SEH03695.1"/>
    <property type="molecule type" value="Genomic_DNA"/>
</dbReference>
<evidence type="ECO:0000313" key="1">
    <source>
        <dbReference type="EMBL" id="SEH03695.1"/>
    </source>
</evidence>
<dbReference type="RefSeq" id="WP_200825000.1">
    <property type="nucleotide sequence ID" value="NZ_FNVT01000042.1"/>
</dbReference>
<organism evidence="1 2">
    <name type="scientific">Nonomuraea solani</name>
    <dbReference type="NCBI Taxonomy" id="1144553"/>
    <lineage>
        <taxon>Bacteria</taxon>
        <taxon>Bacillati</taxon>
        <taxon>Actinomycetota</taxon>
        <taxon>Actinomycetes</taxon>
        <taxon>Streptosporangiales</taxon>
        <taxon>Streptosporangiaceae</taxon>
        <taxon>Nonomuraea</taxon>
    </lineage>
</organism>
<dbReference type="Proteomes" id="UP000236732">
    <property type="component" value="Unassembled WGS sequence"/>
</dbReference>
<protein>
    <submittedName>
        <fullName evidence="1">Uncharacterized protein</fullName>
    </submittedName>
</protein>
<reference evidence="1 2" key="1">
    <citation type="submission" date="2016-10" db="EMBL/GenBank/DDBJ databases">
        <authorList>
            <person name="de Groot N.N."/>
        </authorList>
    </citation>
    <scope>NUCLEOTIDE SEQUENCE [LARGE SCALE GENOMIC DNA]</scope>
    <source>
        <strain evidence="1 2">CGMCC 4.7037</strain>
    </source>
</reference>
<dbReference type="AlphaFoldDB" id="A0A1H6F3S6"/>
<sequence>MTLKNSNFMGAKHAADITRAVIAGAGGRISKKAEREPDELTTAQRVRRTSLLGSVGMLRVLGGVFRGLRAGDNPAELDDIAAFFKRLDPHMTAPVTETRPRAHHRRGRRLRAERLRTIMRTQNTVNLVKVITS</sequence>
<name>A0A1H6F3S6_9ACTN</name>
<keyword evidence="2" id="KW-1185">Reference proteome</keyword>
<accession>A0A1H6F3S6</accession>
<proteinExistence type="predicted"/>
<gene>
    <name evidence="1" type="ORF">SAMN05444920_14213</name>
</gene>